<dbReference type="InterPro" id="IPR018114">
    <property type="entry name" value="TRYPSIN_HIS"/>
</dbReference>
<dbReference type="PROSITE" id="PS00134">
    <property type="entry name" value="TRYPSIN_HIS"/>
    <property type="match status" value="1"/>
</dbReference>
<evidence type="ECO:0000313" key="4">
    <source>
        <dbReference type="Proteomes" id="UP000279833"/>
    </source>
</evidence>
<dbReference type="InterPro" id="IPR001254">
    <property type="entry name" value="Trypsin_dom"/>
</dbReference>
<sequence>MKTSTSKGKHGIQWTVQNQLNDLDFADDLALLSRTHEQMQMETASVAAVSPSPHEGFAFTLEKIPEHCGRNAFDYEWRKYFGKAINKRIVGGSATAYGEWPWLASLMFYQTAEQVKKQKELQTKADEEELEFLDEISKNNEIILDEIDPFIPPSLVYNYPDGGRRFHLCGGTLIHPQWIMTAAHCFL</sequence>
<evidence type="ECO:0000259" key="2">
    <source>
        <dbReference type="PROSITE" id="PS50240"/>
    </source>
</evidence>
<keyword evidence="4" id="KW-1185">Reference proteome</keyword>
<dbReference type="InterPro" id="IPR009003">
    <property type="entry name" value="Peptidase_S1_PA"/>
</dbReference>
<reference evidence="3 4" key="2">
    <citation type="submission" date="2018-11" db="EMBL/GenBank/DDBJ databases">
        <authorList>
            <consortium name="Pathogen Informatics"/>
        </authorList>
    </citation>
    <scope>NUCLEOTIDE SEQUENCE [LARGE SCALE GENOMIC DNA]</scope>
    <source>
        <strain evidence="3">Dakar</strain>
        <strain evidence="4">Dakar, Senegal</strain>
    </source>
</reference>
<dbReference type="GO" id="GO:0004252">
    <property type="term" value="F:serine-type endopeptidase activity"/>
    <property type="evidence" value="ECO:0007669"/>
    <property type="project" value="InterPro"/>
</dbReference>
<dbReference type="AlphaFoldDB" id="A0A183JWS4"/>
<evidence type="ECO:0000256" key="1">
    <source>
        <dbReference type="ARBA" id="ARBA00023157"/>
    </source>
</evidence>
<keyword evidence="1" id="KW-1015">Disulfide bond</keyword>
<evidence type="ECO:0000313" key="3">
    <source>
        <dbReference type="EMBL" id="VDP25186.1"/>
    </source>
</evidence>
<proteinExistence type="predicted"/>
<dbReference type="SUPFAM" id="SSF50494">
    <property type="entry name" value="Trypsin-like serine proteases"/>
    <property type="match status" value="1"/>
</dbReference>
<feature type="domain" description="Peptidase S1" evidence="2">
    <location>
        <begin position="89"/>
        <end position="187"/>
    </location>
</feature>
<dbReference type="STRING" id="6186.A0A183JWS4"/>
<dbReference type="PANTHER" id="PTHR24252">
    <property type="entry name" value="ACROSIN-RELATED"/>
    <property type="match status" value="1"/>
</dbReference>
<organism evidence="5">
    <name type="scientific">Schistosoma curassoni</name>
    <dbReference type="NCBI Taxonomy" id="6186"/>
    <lineage>
        <taxon>Eukaryota</taxon>
        <taxon>Metazoa</taxon>
        <taxon>Spiralia</taxon>
        <taxon>Lophotrochozoa</taxon>
        <taxon>Platyhelminthes</taxon>
        <taxon>Trematoda</taxon>
        <taxon>Digenea</taxon>
        <taxon>Strigeidida</taxon>
        <taxon>Schistosomatoidea</taxon>
        <taxon>Schistosomatidae</taxon>
        <taxon>Schistosoma</taxon>
    </lineage>
</organism>
<gene>
    <name evidence="3" type="ORF">SCUD_LOCUS7169</name>
</gene>
<dbReference type="GO" id="GO:0006508">
    <property type="term" value="P:proteolysis"/>
    <property type="evidence" value="ECO:0007669"/>
    <property type="project" value="InterPro"/>
</dbReference>
<evidence type="ECO:0000313" key="5">
    <source>
        <dbReference type="WBParaSite" id="SCUD_0000716901-mRNA-1"/>
    </source>
</evidence>
<dbReference type="Pfam" id="PF00089">
    <property type="entry name" value="Trypsin"/>
    <property type="match status" value="1"/>
</dbReference>
<dbReference type="EMBL" id="UZAK01032266">
    <property type="protein sequence ID" value="VDP25186.1"/>
    <property type="molecule type" value="Genomic_DNA"/>
</dbReference>
<dbReference type="Gene3D" id="2.40.10.10">
    <property type="entry name" value="Trypsin-like serine proteases"/>
    <property type="match status" value="1"/>
</dbReference>
<name>A0A183JWS4_9TREM</name>
<dbReference type="Proteomes" id="UP000279833">
    <property type="component" value="Unassembled WGS sequence"/>
</dbReference>
<accession>A0A183JWS4</accession>
<reference evidence="5" key="1">
    <citation type="submission" date="2016-06" db="UniProtKB">
        <authorList>
            <consortium name="WormBaseParasite"/>
        </authorList>
    </citation>
    <scope>IDENTIFICATION</scope>
</reference>
<dbReference type="InterPro" id="IPR043504">
    <property type="entry name" value="Peptidase_S1_PA_chymotrypsin"/>
</dbReference>
<protein>
    <submittedName>
        <fullName evidence="5">Peptidase S1 domain-containing protein</fullName>
    </submittedName>
</protein>
<dbReference type="PROSITE" id="PS50240">
    <property type="entry name" value="TRYPSIN_DOM"/>
    <property type="match status" value="1"/>
</dbReference>
<dbReference type="PANTHER" id="PTHR24252:SF7">
    <property type="entry name" value="HYALIN"/>
    <property type="match status" value="1"/>
</dbReference>
<dbReference type="WBParaSite" id="SCUD_0000716901-mRNA-1">
    <property type="protein sequence ID" value="SCUD_0000716901-mRNA-1"/>
    <property type="gene ID" value="SCUD_0000716901"/>
</dbReference>